<proteinExistence type="predicted"/>
<evidence type="ECO:0000313" key="3">
    <source>
        <dbReference type="Proteomes" id="UP001168821"/>
    </source>
</evidence>
<sequence length="112" mass="12430">MCNVPPKFYQLCRLCLSVDKEPLPIFDDGSPRTDLPTKIMTCLSILVRDSLSDKSKSTGPAQPGPNRPPGPAWPPSYFQRLLINTEHLPRAALWIAFGRSAAGQITNDDRPR</sequence>
<dbReference type="EMBL" id="JALNTZ010000007">
    <property type="protein sequence ID" value="KAJ3647142.1"/>
    <property type="molecule type" value="Genomic_DNA"/>
</dbReference>
<evidence type="ECO:0000256" key="1">
    <source>
        <dbReference type="SAM" id="MobiDB-lite"/>
    </source>
</evidence>
<keyword evidence="3" id="KW-1185">Reference proteome</keyword>
<accession>A0AA38I3P0</accession>
<dbReference type="Proteomes" id="UP001168821">
    <property type="component" value="Unassembled WGS sequence"/>
</dbReference>
<dbReference type="AlphaFoldDB" id="A0AA38I3P0"/>
<evidence type="ECO:0000313" key="2">
    <source>
        <dbReference type="EMBL" id="KAJ3647142.1"/>
    </source>
</evidence>
<name>A0AA38I3P0_9CUCU</name>
<feature type="compositionally biased region" description="Pro residues" evidence="1">
    <location>
        <begin position="62"/>
        <end position="73"/>
    </location>
</feature>
<gene>
    <name evidence="2" type="ORF">Zmor_024676</name>
</gene>
<protein>
    <submittedName>
        <fullName evidence="2">Uncharacterized protein</fullName>
    </submittedName>
</protein>
<reference evidence="2" key="1">
    <citation type="journal article" date="2023" name="G3 (Bethesda)">
        <title>Whole genome assemblies of Zophobas morio and Tenebrio molitor.</title>
        <authorList>
            <person name="Kaur S."/>
            <person name="Stinson S.A."/>
            <person name="diCenzo G.C."/>
        </authorList>
    </citation>
    <scope>NUCLEOTIDE SEQUENCE</scope>
    <source>
        <strain evidence="2">QUZm001</strain>
    </source>
</reference>
<comment type="caution">
    <text evidence="2">The sequence shown here is derived from an EMBL/GenBank/DDBJ whole genome shotgun (WGS) entry which is preliminary data.</text>
</comment>
<organism evidence="2 3">
    <name type="scientific">Zophobas morio</name>
    <dbReference type="NCBI Taxonomy" id="2755281"/>
    <lineage>
        <taxon>Eukaryota</taxon>
        <taxon>Metazoa</taxon>
        <taxon>Ecdysozoa</taxon>
        <taxon>Arthropoda</taxon>
        <taxon>Hexapoda</taxon>
        <taxon>Insecta</taxon>
        <taxon>Pterygota</taxon>
        <taxon>Neoptera</taxon>
        <taxon>Endopterygota</taxon>
        <taxon>Coleoptera</taxon>
        <taxon>Polyphaga</taxon>
        <taxon>Cucujiformia</taxon>
        <taxon>Tenebrionidae</taxon>
        <taxon>Zophobas</taxon>
    </lineage>
</organism>
<feature type="region of interest" description="Disordered" evidence="1">
    <location>
        <begin position="52"/>
        <end position="73"/>
    </location>
</feature>